<accession>A0A5E6VNY9</accession>
<protein>
    <submittedName>
        <fullName evidence="1">Uncharacterized protein</fullName>
    </submittedName>
</protein>
<evidence type="ECO:0000313" key="1">
    <source>
        <dbReference type="EMBL" id="VVN20042.1"/>
    </source>
</evidence>
<gene>
    <name evidence="1" type="ORF">PS631_04331</name>
</gene>
<reference evidence="1 2" key="1">
    <citation type="submission" date="2019-09" db="EMBL/GenBank/DDBJ databases">
        <authorList>
            <person name="Chandra G."/>
            <person name="Truman W A."/>
        </authorList>
    </citation>
    <scope>NUCLEOTIDE SEQUENCE [LARGE SCALE GENOMIC DNA]</scope>
    <source>
        <strain evidence="1">PS631</strain>
    </source>
</reference>
<proteinExistence type="predicted"/>
<organism evidence="1 2">
    <name type="scientific">Pseudomonas fluorescens</name>
    <dbReference type="NCBI Taxonomy" id="294"/>
    <lineage>
        <taxon>Bacteria</taxon>
        <taxon>Pseudomonadati</taxon>
        <taxon>Pseudomonadota</taxon>
        <taxon>Gammaproteobacteria</taxon>
        <taxon>Pseudomonadales</taxon>
        <taxon>Pseudomonadaceae</taxon>
        <taxon>Pseudomonas</taxon>
    </lineage>
</organism>
<sequence>MLDEARPGVIPLRQMIGQAASSVALLQDEGISRRYSNTIIDLLVLSLELQNLKTTHQELDLYGRIMNYIQRQFD</sequence>
<evidence type="ECO:0000313" key="2">
    <source>
        <dbReference type="Proteomes" id="UP000399692"/>
    </source>
</evidence>
<name>A0A5E6VNY9_PSEFL</name>
<dbReference type="EMBL" id="CABVHF010000020">
    <property type="protein sequence ID" value="VVN20042.1"/>
    <property type="molecule type" value="Genomic_DNA"/>
</dbReference>
<dbReference type="Proteomes" id="UP000399692">
    <property type="component" value="Unassembled WGS sequence"/>
</dbReference>
<dbReference type="AlphaFoldDB" id="A0A5E6VNY9"/>